<reference evidence="4" key="1">
    <citation type="journal article" date="2019" name="Int. J. Syst. Evol. Microbiol.">
        <title>The Global Catalogue of Microorganisms (GCM) 10K type strain sequencing project: providing services to taxonomists for standard genome sequencing and annotation.</title>
        <authorList>
            <consortium name="The Broad Institute Genomics Platform"/>
            <consortium name="The Broad Institute Genome Sequencing Center for Infectious Disease"/>
            <person name="Wu L."/>
            <person name="Ma J."/>
        </authorList>
    </citation>
    <scope>NUCLEOTIDE SEQUENCE [LARGE SCALE GENOMIC DNA]</scope>
    <source>
        <strain evidence="4">JCM 16082</strain>
    </source>
</reference>
<dbReference type="EMBL" id="BAAAFG010000014">
    <property type="protein sequence ID" value="GAA0872316.1"/>
    <property type="molecule type" value="Genomic_DNA"/>
</dbReference>
<feature type="chain" id="PRO_5047401977" description="Fibronectin type-III domain-containing protein" evidence="1">
    <location>
        <begin position="23"/>
        <end position="1946"/>
    </location>
</feature>
<evidence type="ECO:0000256" key="1">
    <source>
        <dbReference type="SAM" id="SignalP"/>
    </source>
</evidence>
<evidence type="ECO:0000313" key="4">
    <source>
        <dbReference type="Proteomes" id="UP001500507"/>
    </source>
</evidence>
<dbReference type="RefSeq" id="WP_343765443.1">
    <property type="nucleotide sequence ID" value="NZ_BAAAFG010000014.1"/>
</dbReference>
<accession>A0ABP3XWD3</accession>
<proteinExistence type="predicted"/>
<dbReference type="PROSITE" id="PS50853">
    <property type="entry name" value="FN3"/>
    <property type="match status" value="1"/>
</dbReference>
<keyword evidence="4" id="KW-1185">Reference proteome</keyword>
<dbReference type="Proteomes" id="UP001500507">
    <property type="component" value="Unassembled WGS sequence"/>
</dbReference>
<evidence type="ECO:0000259" key="2">
    <source>
        <dbReference type="PROSITE" id="PS50853"/>
    </source>
</evidence>
<dbReference type="InterPro" id="IPR003961">
    <property type="entry name" value="FN3_dom"/>
</dbReference>
<keyword evidence="1" id="KW-0732">Signal</keyword>
<sequence>MKRHLLTLILFLFALGSGIAQTFPVQLNPVAFPPHPVYLNDYADQAATFEKLQLQIILSDLTVENRNVRLKVYVEGEGINASSKDVVVGAPALFLDGGIPLQLNSVDLAPYFEFQNLQGITQTAYAQSLPEGIYNFCYEIYDVISAERLSQKSCSSFILFQNDPPLLNLPLNEAIINEMNPTNINFTWTPRHINVTNVQYEFTMVEIWDENMDPQALFLGSQPFYQTITSQTSLLYGPAEPLLLTGKRYAWRVRAFATQGNEEIGVFTNNGFSEIYWFDYPMDCGAPAFLSTDELSDTFAKVSWQGDLSHLDYTVMYREKNANSDWYELETPRDYLQINNLAPETTYEYKIRGNCQFNSYGESPMAEFTTLDESASAYQGCNIEPDPVDLSNQDLLQELFINDVFTAGDFPVTVLEVTSGNAPFSGGGFINVPYLLDTKIAVVFNGIQINTDMQLVSGVVETTYDADWGNIDFLEDFTEIFEGANDLDVIELDFDITTDNIEVNDDGTITITDPDTGITVNYPGGDDVTITDASGDVFNVSSDGTITEGGQVGEGGPIDTSTLPGFTGGQLTQLSAQGIKVVFQDATTYTYGYDAKPNVAGVDDLYEEILDASGNPYGIVNKAVQLSGIDAINAQIITNDDALKDQLVFKTEQGAEIEKTITNDIATLTLNGQFEFESQRIYATLQPQDSTDANQTQTIAGAFDLWHLAQRDVNLTVVAINGATIPDNLNAVLNDQVFKKAAVQFNITETTFNLDPATYGGDTVQIGESGAFANYTDDQRNIINAYKAENYDPDQYYIFLFDQNIAPSRSVGGFMPLGRQFGFVFSTVDSPEEGKNSIAGTIAHEVGHGVFALEHPFTQLGTPQGSTNWLMDYGSGLELNHLDWAKIHDPGLQFYLFQDDEDGESAVILSELPDELGITFEEEVYYPFWTPSNKKFLLKKSDFIKPIFYYGIYDDRHEKVNPGSLTGFTLVTQSDSISYRANFSSTGEVFNGYKLVGGDDFYTPESYNNTITTDKLTIGYPSPISGSAGYIVAKHINDIQSFSAVSENVVETNTLSFFPNFSNQVFAKEYSDQLLIGDSQTSITSLYRNTINGHQNSEEYLLLLKIAEWRNRFPETFELFTTTFDDWDTNNLVKSINIPPTQYSPGSYEYFGDWNARMSENNNELFNQWSSGDKVLFYQTFLQEFVVYAKNQAQATQDCLSNFDSDNSISATELLHCLKFASEDQIRNDISYDGRMNAIKKLISQFWTDGRSEEAINKLIKHVPQNFDSNQFILDLENTCEVTLQIKGSGNYGNNVESKLVCLWEVLFESIDDGTFLFSGDNRKELITLLLNQYYKTIWFSDDLAAYQSDLLNFEIEATQNLSYQYGYQNIFRRLWTDVKFGFTHMYTNPNDFYSSIDTSVDLDNANIIAEQTVKTGIFLSNTNFINSHKPFDLVMITNLSNQDLLKDFTLTDDSGLPIAVPAPALLLHYMSRVGDLETQGDLLQTGVDVVSLVIPGGQLAQLSKIGKVIYYADKISSVTSIAGSAFRDDIPELADLFNKVSLATGVVSITDFAISSKLKNLRDLDALNRTPTQIANQTDQVATEINQLQNTLDNDGDNLLSYASHSEIGATKELLERDRLTLDEMGHLDSGKRQNIDLAISHLTARLNDVENYFTSTYPTIIARINDDVLLSRFISDFGQHPDKLDEILDNLDLVDAWKVCYVANVVDTLSIDINFLQILSNQIIDGSYSMNSIEDFMRISNVDYSYSRLNSDELFLLTPEISEIETISIHRYTKSSFDLNGNFYSGNPNSIDLAWAEILDNAIDKLQDTRKYEGSVFRGQNLDASLVQSKYIEPYNLAQSNGSTAIVTETGYLSTSSNTEVANNFIDQFYNPDKLQVKFIINSKTGVDIDDISDYGKNLCNTNPNCNFIQDEVIIKKGLNFEVINVYDELIDGRIVKIIRMNEL</sequence>
<feature type="signal peptide" evidence="1">
    <location>
        <begin position="1"/>
        <end position="22"/>
    </location>
</feature>
<dbReference type="PROSITE" id="PS51996">
    <property type="entry name" value="TR_MART"/>
    <property type="match status" value="1"/>
</dbReference>
<organism evidence="3 4">
    <name type="scientific">Gangjinia marincola</name>
    <dbReference type="NCBI Taxonomy" id="578463"/>
    <lineage>
        <taxon>Bacteria</taxon>
        <taxon>Pseudomonadati</taxon>
        <taxon>Bacteroidota</taxon>
        <taxon>Flavobacteriia</taxon>
        <taxon>Flavobacteriales</taxon>
        <taxon>Flavobacteriaceae</taxon>
        <taxon>Gangjinia</taxon>
    </lineage>
</organism>
<dbReference type="Gene3D" id="2.60.40.10">
    <property type="entry name" value="Immunoglobulins"/>
    <property type="match status" value="1"/>
</dbReference>
<dbReference type="SUPFAM" id="SSF56399">
    <property type="entry name" value="ADP-ribosylation"/>
    <property type="match status" value="1"/>
</dbReference>
<dbReference type="InterPro" id="IPR013783">
    <property type="entry name" value="Ig-like_fold"/>
</dbReference>
<dbReference type="SUPFAM" id="SSF49265">
    <property type="entry name" value="Fibronectin type III"/>
    <property type="match status" value="1"/>
</dbReference>
<feature type="domain" description="Fibronectin type-III" evidence="2">
    <location>
        <begin position="286"/>
        <end position="373"/>
    </location>
</feature>
<dbReference type="InterPro" id="IPR036116">
    <property type="entry name" value="FN3_sf"/>
</dbReference>
<protein>
    <recommendedName>
        <fullName evidence="2">Fibronectin type-III domain-containing protein</fullName>
    </recommendedName>
</protein>
<dbReference type="CDD" id="cd00063">
    <property type="entry name" value="FN3"/>
    <property type="match status" value="1"/>
</dbReference>
<gene>
    <name evidence="3" type="ORF">GCM10009117_14630</name>
</gene>
<dbReference type="Gene3D" id="3.90.176.10">
    <property type="entry name" value="Toxin ADP-ribosyltransferase, Chain A, domain 1"/>
    <property type="match status" value="1"/>
</dbReference>
<comment type="caution">
    <text evidence="3">The sequence shown here is derived from an EMBL/GenBank/DDBJ whole genome shotgun (WGS) entry which is preliminary data.</text>
</comment>
<name>A0ABP3XWD3_9FLAO</name>
<evidence type="ECO:0000313" key="3">
    <source>
        <dbReference type="EMBL" id="GAA0872316.1"/>
    </source>
</evidence>